<reference evidence="4 5" key="1">
    <citation type="submission" date="2015-11" db="EMBL/GenBank/DDBJ databases">
        <title>Description and complete genome sequence of a novel strain predominating in hypersaline microbial mats and representing a new family of the Bacteriodetes phylum.</title>
        <authorList>
            <person name="Spring S."/>
            <person name="Bunk B."/>
            <person name="Sproer C."/>
            <person name="Klenk H.-P."/>
        </authorList>
    </citation>
    <scope>NUCLEOTIDE SEQUENCE [LARGE SCALE GENOMIC DNA]</scope>
    <source>
        <strain evidence="4 5">L21-Spi-D4</strain>
    </source>
</reference>
<keyword evidence="5" id="KW-1185">Reference proteome</keyword>
<dbReference type="Pfam" id="PF05170">
    <property type="entry name" value="AsmA"/>
    <property type="match status" value="1"/>
</dbReference>
<dbReference type="GO" id="GO:0005886">
    <property type="term" value="C:plasma membrane"/>
    <property type="evidence" value="ECO:0007669"/>
    <property type="project" value="TreeGrafter"/>
</dbReference>
<dbReference type="OrthoDB" id="975028at2"/>
<evidence type="ECO:0000259" key="3">
    <source>
        <dbReference type="Pfam" id="PF05170"/>
    </source>
</evidence>
<dbReference type="PANTHER" id="PTHR30441:SF4">
    <property type="entry name" value="PROTEIN ASMA"/>
    <property type="match status" value="1"/>
</dbReference>
<dbReference type="InterPro" id="IPR052894">
    <property type="entry name" value="AsmA-related"/>
</dbReference>
<keyword evidence="2" id="KW-0472">Membrane</keyword>
<evidence type="ECO:0000256" key="1">
    <source>
        <dbReference type="SAM" id="MobiDB-lite"/>
    </source>
</evidence>
<dbReference type="Proteomes" id="UP000064893">
    <property type="component" value="Chromosome"/>
</dbReference>
<protein>
    <recommendedName>
        <fullName evidence="3">AsmA domain-containing protein</fullName>
    </recommendedName>
</protein>
<feature type="transmembrane region" description="Helical" evidence="2">
    <location>
        <begin position="12"/>
        <end position="33"/>
    </location>
</feature>
<feature type="region of interest" description="Disordered" evidence="1">
    <location>
        <begin position="716"/>
        <end position="751"/>
    </location>
</feature>
<sequence length="1062" mass="119638">MKTGRILKKSGKILLITLLSLIVFILMVIGIALHSENTITRLALEEVTEMFDAPVKVDNVDLHITRNFPYATVAFEGLKVGPYRKNQKDTSDLISNDTLLSLDKLYVAVKSRPLLKNKIEIQKIEIEGFAFNYFVDSSGGTNIDFLMESDTTAVEEPDTVTTEPTESVLDVLLSNLTIRDVTINYKDHSMGAAALLHIPEMDISGRVLDEYYKGALSGEVVLTNSKYNGTNLNLMNRTSLAFMVDYDDGAVELESLNFLTDGAKLTASGNAMIRDSIYMDMQFNLEDVNLKELSKYAPQELLAEYGLKEIEGKLNLASNVKGYLYDTLLLPSVNTNIALEGARIITTDYPAIDDITFEGKILVPNPNDMQSMTADFKTFRLATPQSRVNASFHVKNFDQPKYRINTDAALTLDEFAAFLPKGTVEYLKGNIDFRFSTHGTLPKNLGMNSADYFLARTKLDVQMRNIATAMDSVQKIENFSANFSYSPNKRMVLDKFTMEAPGYNVKIDNVALMADILGLVSDMDNMGANVDSLYFKMGNTTLNAKAHVKGLSKPTFNLTSDLRLDLDELKQLMPDSLVDKMGGQVAFALKSHGTVDLDSIETQIMPIVFEQSEFGLNIANFNFAMPDDTLTSIDKLNLDFAMANDTMRIDNVHAQMHGLDFWLDSTEIWNVYKAFLLEQKDKKIIVNTNAKLSKFNYAMVLPFMEEDTTAADTSVNTEIAENKPKPEAQPNTESNREVTKETGANTDTTSTEETYIPPYIVRGTFALNSVKYENIYLENLSTKFRVDDSLYVADKLTFDAFGGKIITSAVYDTRKDSPDDTLITVYFKNEMENVDIHQMLKDADNFDQEDFTYDNIRGSLTSSLDGRVILTDSFDVIYDKINVLGDFTLENGAIYNYKPLMEVSEYPVPALSDLDTLIFRTLNTNVFIYKNDIFFPKTDIISNKLDISAYGMQSFNEDYEYHFLMFFSDVIFGKNKKTLEDQGFESTVFEGNDEAKRRGTPIIAKDLDGETKYGPDSKAARRMMQTRIRLKERGLNLIFHPRLVNFSTDLDRKEGRAQKEEN</sequence>
<feature type="domain" description="AsmA" evidence="3">
    <location>
        <begin position="8"/>
        <end position="191"/>
    </location>
</feature>
<dbReference type="InterPro" id="IPR007844">
    <property type="entry name" value="AsmA"/>
</dbReference>
<gene>
    <name evidence="4" type="ORF">L21SP5_01572</name>
</gene>
<evidence type="ECO:0000256" key="2">
    <source>
        <dbReference type="SAM" id="Phobius"/>
    </source>
</evidence>
<dbReference type="RefSeq" id="WP_057952691.1">
    <property type="nucleotide sequence ID" value="NZ_CP013118.1"/>
</dbReference>
<evidence type="ECO:0000313" key="4">
    <source>
        <dbReference type="EMBL" id="ALO15218.1"/>
    </source>
</evidence>
<organism evidence="4 5">
    <name type="scientific">Salinivirga cyanobacteriivorans</name>
    <dbReference type="NCBI Taxonomy" id="1307839"/>
    <lineage>
        <taxon>Bacteria</taxon>
        <taxon>Pseudomonadati</taxon>
        <taxon>Bacteroidota</taxon>
        <taxon>Bacteroidia</taxon>
        <taxon>Bacteroidales</taxon>
        <taxon>Salinivirgaceae</taxon>
        <taxon>Salinivirga</taxon>
    </lineage>
</organism>
<name>A0A0S2HZ18_9BACT</name>
<keyword evidence="2" id="KW-1133">Transmembrane helix</keyword>
<evidence type="ECO:0000313" key="5">
    <source>
        <dbReference type="Proteomes" id="UP000064893"/>
    </source>
</evidence>
<dbReference type="PANTHER" id="PTHR30441">
    <property type="entry name" value="DUF748 DOMAIN-CONTAINING PROTEIN"/>
    <property type="match status" value="1"/>
</dbReference>
<dbReference type="AlphaFoldDB" id="A0A0S2HZ18"/>
<dbReference type="KEGG" id="blq:L21SP5_01572"/>
<dbReference type="EMBL" id="CP013118">
    <property type="protein sequence ID" value="ALO15218.1"/>
    <property type="molecule type" value="Genomic_DNA"/>
</dbReference>
<dbReference type="GO" id="GO:0090313">
    <property type="term" value="P:regulation of protein targeting to membrane"/>
    <property type="evidence" value="ECO:0007669"/>
    <property type="project" value="TreeGrafter"/>
</dbReference>
<keyword evidence="2" id="KW-0812">Transmembrane</keyword>
<dbReference type="STRING" id="1307839.L21SP5_01572"/>
<feature type="compositionally biased region" description="Polar residues" evidence="1">
    <location>
        <begin position="742"/>
        <end position="751"/>
    </location>
</feature>
<proteinExistence type="predicted"/>
<accession>A0A0S2HZ18</accession>